<keyword evidence="3" id="KW-0539">Nucleus</keyword>
<dbReference type="EMBL" id="JBFOLJ010000007">
    <property type="protein sequence ID" value="KAL2520351.1"/>
    <property type="molecule type" value="Genomic_DNA"/>
</dbReference>
<organism evidence="6 7">
    <name type="scientific">Forsythia ovata</name>
    <dbReference type="NCBI Taxonomy" id="205694"/>
    <lineage>
        <taxon>Eukaryota</taxon>
        <taxon>Viridiplantae</taxon>
        <taxon>Streptophyta</taxon>
        <taxon>Embryophyta</taxon>
        <taxon>Tracheophyta</taxon>
        <taxon>Spermatophyta</taxon>
        <taxon>Magnoliopsida</taxon>
        <taxon>eudicotyledons</taxon>
        <taxon>Gunneridae</taxon>
        <taxon>Pentapetalae</taxon>
        <taxon>asterids</taxon>
        <taxon>lamiids</taxon>
        <taxon>Lamiales</taxon>
        <taxon>Oleaceae</taxon>
        <taxon>Forsythieae</taxon>
        <taxon>Forsythia</taxon>
    </lineage>
</organism>
<evidence type="ECO:0000256" key="2">
    <source>
        <dbReference type="ARBA" id="ARBA00023125"/>
    </source>
</evidence>
<dbReference type="PANTHER" id="PTHR22952">
    <property type="entry name" value="CAMP-RESPONSE ELEMENT BINDING PROTEIN-RELATED"/>
    <property type="match status" value="1"/>
</dbReference>
<dbReference type="InterPro" id="IPR004827">
    <property type="entry name" value="bZIP"/>
</dbReference>
<evidence type="ECO:0000256" key="3">
    <source>
        <dbReference type="ARBA" id="ARBA00023242"/>
    </source>
</evidence>
<dbReference type="GO" id="GO:0003677">
    <property type="term" value="F:DNA binding"/>
    <property type="evidence" value="ECO:0007669"/>
    <property type="project" value="UniProtKB-KW"/>
</dbReference>
<dbReference type="GO" id="GO:0005634">
    <property type="term" value="C:nucleus"/>
    <property type="evidence" value="ECO:0007669"/>
    <property type="project" value="UniProtKB-SubCell"/>
</dbReference>
<reference evidence="7" key="1">
    <citation type="submission" date="2024-07" db="EMBL/GenBank/DDBJ databases">
        <title>Two chromosome-level genome assemblies of Korean endemic species Abeliophyllum distichum and Forsythia ovata (Oleaceae).</title>
        <authorList>
            <person name="Jang H."/>
        </authorList>
    </citation>
    <scope>NUCLEOTIDE SEQUENCE [LARGE SCALE GENOMIC DNA]</scope>
</reference>
<feature type="region of interest" description="Disordered" evidence="4">
    <location>
        <begin position="16"/>
        <end position="47"/>
    </location>
</feature>
<dbReference type="PROSITE" id="PS00036">
    <property type="entry name" value="BZIP_BASIC"/>
    <property type="match status" value="1"/>
</dbReference>
<feature type="domain" description="BZIP" evidence="5">
    <location>
        <begin position="105"/>
        <end position="119"/>
    </location>
</feature>
<evidence type="ECO:0000313" key="7">
    <source>
        <dbReference type="Proteomes" id="UP001604277"/>
    </source>
</evidence>
<protein>
    <submittedName>
        <fullName evidence="6">Protein FD</fullName>
    </submittedName>
</protein>
<evidence type="ECO:0000256" key="1">
    <source>
        <dbReference type="ARBA" id="ARBA00004123"/>
    </source>
</evidence>
<keyword evidence="2" id="KW-0238">DNA-binding</keyword>
<evidence type="ECO:0000259" key="5">
    <source>
        <dbReference type="PROSITE" id="PS00036"/>
    </source>
</evidence>
<dbReference type="PANTHER" id="PTHR22952:SF433">
    <property type="entry name" value="PROTEIN FD"/>
    <property type="match status" value="1"/>
</dbReference>
<evidence type="ECO:0000256" key="4">
    <source>
        <dbReference type="SAM" id="MobiDB-lite"/>
    </source>
</evidence>
<dbReference type="Gene3D" id="1.20.5.170">
    <property type="match status" value="1"/>
</dbReference>
<accession>A0ABD1U5R8</accession>
<dbReference type="AlphaFoldDB" id="A0ABD1U5R8"/>
<dbReference type="InterPro" id="IPR043452">
    <property type="entry name" value="BZIP46-like"/>
</dbReference>
<evidence type="ECO:0000313" key="6">
    <source>
        <dbReference type="EMBL" id="KAL2520351.1"/>
    </source>
</evidence>
<sequence length="126" mass="14136">MEEVWNDINLASLQEHPTDFLARPVTDKDSVPTASASPAPPPPTTMLTLNSRPECFHFFGNLDPPFQPQTISHSCCVNVASEGHGKKRFNDSDSNSVGDHRRNNRMIKNRESAARSRARKQESLYE</sequence>
<comment type="subcellular location">
    <subcellularLocation>
        <location evidence="1">Nucleus</location>
    </subcellularLocation>
</comment>
<name>A0ABD1U5R8_9LAMI</name>
<proteinExistence type="predicted"/>
<keyword evidence="7" id="KW-1185">Reference proteome</keyword>
<feature type="compositionally biased region" description="Basic and acidic residues" evidence="4">
    <location>
        <begin position="108"/>
        <end position="126"/>
    </location>
</feature>
<comment type="caution">
    <text evidence="6">The sequence shown here is derived from an EMBL/GenBank/DDBJ whole genome shotgun (WGS) entry which is preliminary data.</text>
</comment>
<dbReference type="Proteomes" id="UP001604277">
    <property type="component" value="Unassembled WGS sequence"/>
</dbReference>
<gene>
    <name evidence="6" type="ORF">Fot_24274</name>
</gene>
<feature type="region of interest" description="Disordered" evidence="4">
    <location>
        <begin position="82"/>
        <end position="126"/>
    </location>
</feature>